<dbReference type="Proteomes" id="UP001634394">
    <property type="component" value="Unassembled WGS sequence"/>
</dbReference>
<accession>A0ABD3Y2B7</accession>
<sequence length="68" mass="7638">PVPARQGDRRVCLKSLCQQDKETGEYALEPVPARQGDRGVCLKSLCQQDKETKEYSLRACASKTRRQG</sequence>
<feature type="non-terminal residue" evidence="1">
    <location>
        <position position="1"/>
    </location>
</feature>
<reference evidence="1 2" key="1">
    <citation type="submission" date="2024-11" db="EMBL/GenBank/DDBJ databases">
        <title>Chromosome-level genome assembly of the freshwater bivalve Anodonta woodiana.</title>
        <authorList>
            <person name="Chen X."/>
        </authorList>
    </citation>
    <scope>NUCLEOTIDE SEQUENCE [LARGE SCALE GENOMIC DNA]</scope>
    <source>
        <strain evidence="1">MN2024</strain>
        <tissue evidence="1">Gills</tissue>
    </source>
</reference>
<name>A0ABD3Y2B7_SINWO</name>
<comment type="caution">
    <text evidence="1">The sequence shown here is derived from an EMBL/GenBank/DDBJ whole genome shotgun (WGS) entry which is preliminary data.</text>
</comment>
<dbReference type="EMBL" id="JBJQND010000001">
    <property type="protein sequence ID" value="KAL3892452.1"/>
    <property type="molecule type" value="Genomic_DNA"/>
</dbReference>
<keyword evidence="2" id="KW-1185">Reference proteome</keyword>
<dbReference type="AlphaFoldDB" id="A0ABD3Y2B7"/>
<feature type="non-terminal residue" evidence="1">
    <location>
        <position position="68"/>
    </location>
</feature>
<organism evidence="1 2">
    <name type="scientific">Sinanodonta woodiana</name>
    <name type="common">Chinese pond mussel</name>
    <name type="synonym">Anodonta woodiana</name>
    <dbReference type="NCBI Taxonomy" id="1069815"/>
    <lineage>
        <taxon>Eukaryota</taxon>
        <taxon>Metazoa</taxon>
        <taxon>Spiralia</taxon>
        <taxon>Lophotrochozoa</taxon>
        <taxon>Mollusca</taxon>
        <taxon>Bivalvia</taxon>
        <taxon>Autobranchia</taxon>
        <taxon>Heteroconchia</taxon>
        <taxon>Palaeoheterodonta</taxon>
        <taxon>Unionida</taxon>
        <taxon>Unionoidea</taxon>
        <taxon>Unionidae</taxon>
        <taxon>Unioninae</taxon>
        <taxon>Sinanodonta</taxon>
    </lineage>
</organism>
<evidence type="ECO:0000313" key="2">
    <source>
        <dbReference type="Proteomes" id="UP001634394"/>
    </source>
</evidence>
<evidence type="ECO:0000313" key="1">
    <source>
        <dbReference type="EMBL" id="KAL3892452.1"/>
    </source>
</evidence>
<gene>
    <name evidence="1" type="ORF">ACJMK2_004657</name>
</gene>
<proteinExistence type="predicted"/>
<protein>
    <submittedName>
        <fullName evidence="1">Uncharacterized protein</fullName>
    </submittedName>
</protein>